<organism evidence="1 2">
    <name type="scientific">Araneus ventricosus</name>
    <name type="common">Orbweaver spider</name>
    <name type="synonym">Epeira ventricosa</name>
    <dbReference type="NCBI Taxonomy" id="182803"/>
    <lineage>
        <taxon>Eukaryota</taxon>
        <taxon>Metazoa</taxon>
        <taxon>Ecdysozoa</taxon>
        <taxon>Arthropoda</taxon>
        <taxon>Chelicerata</taxon>
        <taxon>Arachnida</taxon>
        <taxon>Araneae</taxon>
        <taxon>Araneomorphae</taxon>
        <taxon>Entelegynae</taxon>
        <taxon>Araneoidea</taxon>
        <taxon>Araneidae</taxon>
        <taxon>Araneus</taxon>
    </lineage>
</organism>
<gene>
    <name evidence="1" type="ORF">AVEN_193103_1</name>
</gene>
<keyword evidence="2" id="KW-1185">Reference proteome</keyword>
<dbReference type="AlphaFoldDB" id="A0A4Y2B2Y5"/>
<evidence type="ECO:0000313" key="1">
    <source>
        <dbReference type="EMBL" id="GBL85636.1"/>
    </source>
</evidence>
<sequence>MTKAPDTLLETSPLLQCDEIGCGQIYCTWKISGDFGYRTFSWNRVDHGILDNGKESYQTRAPDTLFETSPLHKCDEIGCGQIYCTWKISGDFGYRIVME</sequence>
<protein>
    <submittedName>
        <fullName evidence="1">Uncharacterized protein</fullName>
    </submittedName>
</protein>
<evidence type="ECO:0000313" key="2">
    <source>
        <dbReference type="Proteomes" id="UP000499080"/>
    </source>
</evidence>
<accession>A0A4Y2B2Y5</accession>
<dbReference type="Proteomes" id="UP000499080">
    <property type="component" value="Unassembled WGS sequence"/>
</dbReference>
<proteinExistence type="predicted"/>
<name>A0A4Y2B2Y5_ARAVE</name>
<dbReference type="EMBL" id="BGPR01000044">
    <property type="protein sequence ID" value="GBL85636.1"/>
    <property type="molecule type" value="Genomic_DNA"/>
</dbReference>
<reference evidence="1 2" key="1">
    <citation type="journal article" date="2019" name="Sci. Rep.">
        <title>Orb-weaving spider Araneus ventricosus genome elucidates the spidroin gene catalogue.</title>
        <authorList>
            <person name="Kono N."/>
            <person name="Nakamura H."/>
            <person name="Ohtoshi R."/>
            <person name="Moran D.A.P."/>
            <person name="Shinohara A."/>
            <person name="Yoshida Y."/>
            <person name="Fujiwara M."/>
            <person name="Mori M."/>
            <person name="Tomita M."/>
            <person name="Arakawa K."/>
        </authorList>
    </citation>
    <scope>NUCLEOTIDE SEQUENCE [LARGE SCALE GENOMIC DNA]</scope>
</reference>
<comment type="caution">
    <text evidence="1">The sequence shown here is derived from an EMBL/GenBank/DDBJ whole genome shotgun (WGS) entry which is preliminary data.</text>
</comment>